<evidence type="ECO:0000259" key="2">
    <source>
        <dbReference type="PROSITE" id="PS50263"/>
    </source>
</evidence>
<dbReference type="STRING" id="683228.GA0070617_2630"/>
<accession>A0A1C6UK45</accession>
<organism evidence="3 4">
    <name type="scientific">Micromonospora yangpuensis</name>
    <dbReference type="NCBI Taxonomy" id="683228"/>
    <lineage>
        <taxon>Bacteria</taxon>
        <taxon>Bacillati</taxon>
        <taxon>Actinomycetota</taxon>
        <taxon>Actinomycetes</taxon>
        <taxon>Micromonosporales</taxon>
        <taxon>Micromonosporaceae</taxon>
        <taxon>Micromonospora</taxon>
    </lineage>
</organism>
<dbReference type="RefSeq" id="WP_091436930.1">
    <property type="nucleotide sequence ID" value="NZ_BMMJ01000009.1"/>
</dbReference>
<evidence type="ECO:0000256" key="1">
    <source>
        <dbReference type="ARBA" id="ARBA00022801"/>
    </source>
</evidence>
<dbReference type="Proteomes" id="UP000198937">
    <property type="component" value="Unassembled WGS sequence"/>
</dbReference>
<dbReference type="SUPFAM" id="SSF56317">
    <property type="entry name" value="Carbon-nitrogen hydrolase"/>
    <property type="match status" value="1"/>
</dbReference>
<dbReference type="PROSITE" id="PS50263">
    <property type="entry name" value="CN_HYDROLASE"/>
    <property type="match status" value="1"/>
</dbReference>
<reference evidence="3 4" key="1">
    <citation type="submission" date="2016-06" db="EMBL/GenBank/DDBJ databases">
        <authorList>
            <person name="Kjaerup R.B."/>
            <person name="Dalgaard T.S."/>
            <person name="Juul-Madsen H.R."/>
        </authorList>
    </citation>
    <scope>NUCLEOTIDE SEQUENCE [LARGE SCALE GENOMIC DNA]</scope>
    <source>
        <strain evidence="3 4">DSM 45577</strain>
    </source>
</reference>
<keyword evidence="1 3" id="KW-0378">Hydrolase</keyword>
<dbReference type="InterPro" id="IPR050345">
    <property type="entry name" value="Aliph_Amidase/BUP"/>
</dbReference>
<keyword evidence="4" id="KW-1185">Reference proteome</keyword>
<gene>
    <name evidence="3" type="ORF">GA0070617_2630</name>
</gene>
<dbReference type="EMBL" id="FMIA01000002">
    <property type="protein sequence ID" value="SCL54318.1"/>
    <property type="molecule type" value="Genomic_DNA"/>
</dbReference>
<evidence type="ECO:0000313" key="3">
    <source>
        <dbReference type="EMBL" id="SCL54318.1"/>
    </source>
</evidence>
<dbReference type="AlphaFoldDB" id="A0A1C6UK45"/>
<dbReference type="GO" id="GO:0016811">
    <property type="term" value="F:hydrolase activity, acting on carbon-nitrogen (but not peptide) bonds, in linear amides"/>
    <property type="evidence" value="ECO:0007669"/>
    <property type="project" value="UniProtKB-ARBA"/>
</dbReference>
<feature type="domain" description="CN hydrolase" evidence="2">
    <location>
        <begin position="5"/>
        <end position="250"/>
    </location>
</feature>
<sequence>MVTRFLLAGVQMAPVFGDVAANVASTSAWIRAAADRGARLVVLPEAASAGYVFADRAEAARYAQPVSDGPTVTAWARLAAELDVWIVGGVTERDGDAVFNSAVLLGPTGLLGTFRKAHLWNDEKEIYDRNDDGFPVFDTPLGRIGIGICYDAWFPETFRSAALQGADLVVLPSNWVPVPGQPTGTPAMANLMCMTGAHSNQCYVAGISRIGAERGQPFVGRSVLVGPDGWPIAGPASGDREELVLAEVDLIGTRAHRRHNPFNQPLADRRTDLYVTDGPAVPTAFSSRP</sequence>
<dbReference type="OrthoDB" id="9760188at2"/>
<proteinExistence type="predicted"/>
<dbReference type="Gene3D" id="3.60.110.10">
    <property type="entry name" value="Carbon-nitrogen hydrolase"/>
    <property type="match status" value="1"/>
</dbReference>
<dbReference type="PANTHER" id="PTHR43674:SF2">
    <property type="entry name" value="BETA-UREIDOPROPIONASE"/>
    <property type="match status" value="1"/>
</dbReference>
<name>A0A1C6UK45_9ACTN</name>
<dbReference type="PANTHER" id="PTHR43674">
    <property type="entry name" value="NITRILASE C965.09-RELATED"/>
    <property type="match status" value="1"/>
</dbReference>
<dbReference type="Pfam" id="PF00795">
    <property type="entry name" value="CN_hydrolase"/>
    <property type="match status" value="1"/>
</dbReference>
<dbReference type="InterPro" id="IPR036526">
    <property type="entry name" value="C-N_Hydrolase_sf"/>
</dbReference>
<dbReference type="CDD" id="cd07580">
    <property type="entry name" value="nitrilase_2"/>
    <property type="match status" value="1"/>
</dbReference>
<evidence type="ECO:0000313" key="4">
    <source>
        <dbReference type="Proteomes" id="UP000198937"/>
    </source>
</evidence>
<dbReference type="InterPro" id="IPR003010">
    <property type="entry name" value="C-N_Hydrolase"/>
</dbReference>
<protein>
    <submittedName>
        <fullName evidence="3">Predicted amidohydrolase</fullName>
    </submittedName>
</protein>